<reference evidence="1 2" key="1">
    <citation type="submission" date="2011-06" db="EMBL/GenBank/DDBJ databases">
        <authorList>
            <person name="Muzny D."/>
            <person name="Qin X."/>
            <person name="Deng J."/>
            <person name="Jiang H."/>
            <person name="Liu Y."/>
            <person name="Qu J."/>
            <person name="Song X.-Z."/>
            <person name="Zhang L."/>
            <person name="Thornton R."/>
            <person name="Coyle M."/>
            <person name="Francisco L."/>
            <person name="Jackson L."/>
            <person name="Javaid M."/>
            <person name="Korchina V."/>
            <person name="Kovar C."/>
            <person name="Mata R."/>
            <person name="Mathew T."/>
            <person name="Ngo R."/>
            <person name="Nguyen L."/>
            <person name="Nguyen N."/>
            <person name="Okwuonu G."/>
            <person name="Ongeri F."/>
            <person name="Pham C."/>
            <person name="Simmons D."/>
            <person name="Wilczek-Boney K."/>
            <person name="Hale W."/>
            <person name="Jakkamsetti A."/>
            <person name="Pham P."/>
            <person name="Ruth R."/>
            <person name="San Lucas F."/>
            <person name="Warren J."/>
            <person name="Zhang J."/>
            <person name="Zhao Z."/>
            <person name="Zhou C."/>
            <person name="Zhu D."/>
            <person name="Lee S."/>
            <person name="Bess C."/>
            <person name="Blankenburg K."/>
            <person name="Forbes L."/>
            <person name="Fu Q."/>
            <person name="Gubbala S."/>
            <person name="Hirani K."/>
            <person name="Jayaseelan J.C."/>
            <person name="Lara F."/>
            <person name="Munidasa M."/>
            <person name="Palculict T."/>
            <person name="Patil S."/>
            <person name="Pu L.-L."/>
            <person name="Saada N."/>
            <person name="Tang L."/>
            <person name="Weissenberger G."/>
            <person name="Zhu Y."/>
            <person name="Hemphill L."/>
            <person name="Shang Y."/>
            <person name="Youmans B."/>
            <person name="Ayvaz T."/>
            <person name="Ross M."/>
            <person name="Santibanez J."/>
            <person name="Aqrawi P."/>
            <person name="Gross S."/>
            <person name="Joshi V."/>
            <person name="Fowler G."/>
            <person name="Nazareth L."/>
            <person name="Reid J."/>
            <person name="Worley K."/>
            <person name="Petrosino J."/>
            <person name="Highlander S."/>
            <person name="Gibbs R."/>
        </authorList>
    </citation>
    <scope>NUCLEOTIDE SEQUENCE [LARGE SCALE GENOMIC DNA]</scope>
    <source>
        <strain evidence="1 2">ATCC 25577</strain>
    </source>
</reference>
<evidence type="ECO:0000313" key="2">
    <source>
        <dbReference type="Proteomes" id="UP000005332"/>
    </source>
</evidence>
<evidence type="ECO:0008006" key="3">
    <source>
        <dbReference type="Google" id="ProtNLM"/>
    </source>
</evidence>
<dbReference type="SUPFAM" id="SSF53800">
    <property type="entry name" value="Chelatase"/>
    <property type="match status" value="1"/>
</dbReference>
<proteinExistence type="predicted"/>
<dbReference type="PATRIC" id="fig|997355.3.peg.1857"/>
<dbReference type="AlphaFoldDB" id="G4CZL3"/>
<evidence type="ECO:0000313" key="1">
    <source>
        <dbReference type="EMBL" id="EGY76932.1"/>
    </source>
</evidence>
<organism evidence="1 2">
    <name type="scientific">Cutibacterium avidum ATCC 25577</name>
    <dbReference type="NCBI Taxonomy" id="997355"/>
    <lineage>
        <taxon>Bacteria</taxon>
        <taxon>Bacillati</taxon>
        <taxon>Actinomycetota</taxon>
        <taxon>Actinomycetes</taxon>
        <taxon>Propionibacteriales</taxon>
        <taxon>Propionibacteriaceae</taxon>
        <taxon>Cutibacterium</taxon>
    </lineage>
</organism>
<keyword evidence="2" id="KW-1185">Reference proteome</keyword>
<name>G4CZL3_9ACTN</name>
<protein>
    <recommendedName>
        <fullName evidence="3">Cobalamin biosynthesis protein CbiX</fullName>
    </recommendedName>
</protein>
<comment type="caution">
    <text evidence="1">The sequence shown here is derived from an EMBL/GenBank/DDBJ whole genome shotgun (WGS) entry which is preliminary data.</text>
</comment>
<dbReference type="Proteomes" id="UP000005332">
    <property type="component" value="Unassembled WGS sequence"/>
</dbReference>
<accession>G4CZL3</accession>
<dbReference type="EMBL" id="AGBA01000015">
    <property type="protein sequence ID" value="EGY76932.1"/>
    <property type="molecule type" value="Genomic_DNA"/>
</dbReference>
<sequence>MAGEGSAQMAAPILDLVLPAMSEASANLIGQRLRQRMSHLHPHIESTVSFVPEKGRCKAPRIKPSWSELVLVPVNATHLHSSPPQLTRHAEDIRRNHPDLAIRVARPTGPAPALLNLVDARLRLAAHRVHAQELDALILSAPDSGDQRGAAMLSKMTRLWSQHHHLPVHIATNSGGTTDVEEVVTHLRREGRRHIAVGSLWICDDETFRAHTHKALQAGAEVVSAPLGDDPVLAALAFQRYCSAAMGLVSGQTDDEVVPE</sequence>
<gene>
    <name evidence="1" type="ORF">HMPREF9153_1885</name>
</gene>
<dbReference type="HOGENOM" id="CLU_056929_3_1_11"/>